<name>A0ABP7VFN6_9FLAO</name>
<dbReference type="InterPro" id="IPR018062">
    <property type="entry name" value="HTH_AraC-typ_CS"/>
</dbReference>
<evidence type="ECO:0000313" key="7">
    <source>
        <dbReference type="Proteomes" id="UP001500367"/>
    </source>
</evidence>
<evidence type="ECO:0000256" key="2">
    <source>
        <dbReference type="ARBA" id="ARBA00023125"/>
    </source>
</evidence>
<dbReference type="InterPro" id="IPR018060">
    <property type="entry name" value="HTH_AraC"/>
</dbReference>
<comment type="caution">
    <text evidence="6">The sequence shown here is derived from an EMBL/GenBank/DDBJ whole genome shotgun (WGS) entry which is preliminary data.</text>
</comment>
<dbReference type="SUPFAM" id="SSF46689">
    <property type="entry name" value="Homeodomain-like"/>
    <property type="match status" value="1"/>
</dbReference>
<feature type="transmembrane region" description="Helical" evidence="4">
    <location>
        <begin position="133"/>
        <end position="149"/>
    </location>
</feature>
<feature type="transmembrane region" description="Helical" evidence="4">
    <location>
        <begin position="67"/>
        <end position="89"/>
    </location>
</feature>
<keyword evidence="4" id="KW-1133">Transmembrane helix</keyword>
<keyword evidence="7" id="KW-1185">Reference proteome</keyword>
<keyword evidence="4" id="KW-0472">Membrane</keyword>
<keyword evidence="4" id="KW-0812">Transmembrane</keyword>
<dbReference type="Pfam" id="PF12833">
    <property type="entry name" value="HTH_18"/>
    <property type="match status" value="1"/>
</dbReference>
<dbReference type="PANTHER" id="PTHR43280">
    <property type="entry name" value="ARAC-FAMILY TRANSCRIPTIONAL REGULATOR"/>
    <property type="match status" value="1"/>
</dbReference>
<evidence type="ECO:0000256" key="1">
    <source>
        <dbReference type="ARBA" id="ARBA00023015"/>
    </source>
</evidence>
<keyword evidence="1" id="KW-0805">Transcription regulation</keyword>
<dbReference type="Proteomes" id="UP001500367">
    <property type="component" value="Unassembled WGS sequence"/>
</dbReference>
<keyword evidence="3" id="KW-0804">Transcription</keyword>
<accession>A0ABP7VFN6</accession>
<sequence length="302" mass="35301">MLSLPVIIYFYISSLTDTIKKYKEVNAVLPHFFIPLQSLIFNIYPHISLDNLADESLRKNLDYTNYFSLKVIFIALNIYYLTHTILLYIKHRKQIKNILSYEIGISLNWILFFLLGYLSFVTCFFILNPDSSPYVVYLPFLLIMIYTFFQRDAQITVELESSIIQNTNITIEVENQQNKQTNSINDEKREILKNQMIDYIENEKVFLQKDLTIYDVAKALNTNSNYISNILNNSLDCNFVTFINSYRIEEAKKILISKEYSNYTIEAISAIVGFNSKSAFNNAFKNKVGITPSDYIKQNRID</sequence>
<dbReference type="SMART" id="SM00342">
    <property type="entry name" value="HTH_ARAC"/>
    <property type="match status" value="1"/>
</dbReference>
<dbReference type="PROSITE" id="PS00041">
    <property type="entry name" value="HTH_ARAC_FAMILY_1"/>
    <property type="match status" value="1"/>
</dbReference>
<feature type="transmembrane region" description="Helical" evidence="4">
    <location>
        <begin position="109"/>
        <end position="127"/>
    </location>
</feature>
<evidence type="ECO:0000313" key="6">
    <source>
        <dbReference type="EMBL" id="GAA4066352.1"/>
    </source>
</evidence>
<dbReference type="Gene3D" id="1.10.10.60">
    <property type="entry name" value="Homeodomain-like"/>
    <property type="match status" value="2"/>
</dbReference>
<dbReference type="PROSITE" id="PS01124">
    <property type="entry name" value="HTH_ARAC_FAMILY_2"/>
    <property type="match status" value="1"/>
</dbReference>
<dbReference type="InterPro" id="IPR009057">
    <property type="entry name" value="Homeodomain-like_sf"/>
</dbReference>
<reference evidence="7" key="1">
    <citation type="journal article" date="2019" name="Int. J. Syst. Evol. Microbiol.">
        <title>The Global Catalogue of Microorganisms (GCM) 10K type strain sequencing project: providing services to taxonomists for standard genome sequencing and annotation.</title>
        <authorList>
            <consortium name="The Broad Institute Genomics Platform"/>
            <consortium name="The Broad Institute Genome Sequencing Center for Infectious Disease"/>
            <person name="Wu L."/>
            <person name="Ma J."/>
        </authorList>
    </citation>
    <scope>NUCLEOTIDE SEQUENCE [LARGE SCALE GENOMIC DNA]</scope>
    <source>
        <strain evidence="7">JCM 17069</strain>
    </source>
</reference>
<dbReference type="PANTHER" id="PTHR43280:SF29">
    <property type="entry name" value="ARAC-FAMILY TRANSCRIPTIONAL REGULATOR"/>
    <property type="match status" value="1"/>
</dbReference>
<evidence type="ECO:0000256" key="3">
    <source>
        <dbReference type="ARBA" id="ARBA00023163"/>
    </source>
</evidence>
<keyword evidence="2" id="KW-0238">DNA-binding</keyword>
<dbReference type="EMBL" id="BAABCT010000002">
    <property type="protein sequence ID" value="GAA4066352.1"/>
    <property type="molecule type" value="Genomic_DNA"/>
</dbReference>
<proteinExistence type="predicted"/>
<evidence type="ECO:0000256" key="4">
    <source>
        <dbReference type="SAM" id="Phobius"/>
    </source>
</evidence>
<feature type="domain" description="HTH araC/xylS-type" evidence="5">
    <location>
        <begin position="194"/>
        <end position="298"/>
    </location>
</feature>
<organism evidence="6 7">
    <name type="scientific">Flavobacterium cheonanense</name>
    <dbReference type="NCBI Taxonomy" id="706183"/>
    <lineage>
        <taxon>Bacteria</taxon>
        <taxon>Pseudomonadati</taxon>
        <taxon>Bacteroidota</taxon>
        <taxon>Flavobacteriia</taxon>
        <taxon>Flavobacteriales</taxon>
        <taxon>Flavobacteriaceae</taxon>
        <taxon>Flavobacterium</taxon>
    </lineage>
</organism>
<gene>
    <name evidence="6" type="ORF">GCM10022389_08890</name>
</gene>
<feature type="transmembrane region" description="Helical" evidence="4">
    <location>
        <begin position="28"/>
        <end position="47"/>
    </location>
</feature>
<evidence type="ECO:0000259" key="5">
    <source>
        <dbReference type="PROSITE" id="PS01124"/>
    </source>
</evidence>
<protein>
    <recommendedName>
        <fullName evidence="5">HTH araC/xylS-type domain-containing protein</fullName>
    </recommendedName>
</protein>